<evidence type="ECO:0000256" key="1">
    <source>
        <dbReference type="SAM" id="MobiDB-lite"/>
    </source>
</evidence>
<evidence type="ECO:0000313" key="2">
    <source>
        <dbReference type="EMBL" id="CAB4158481.1"/>
    </source>
</evidence>
<proteinExistence type="predicted"/>
<gene>
    <name evidence="2" type="ORF">UFOVP706_12</name>
</gene>
<name>A0A6J5NM38_9CAUD</name>
<accession>A0A6J5NM38</accession>
<sequence>MAKKPKGGKAAAFTPFYAAGGGKKTPKKGSKK</sequence>
<organism evidence="2">
    <name type="scientific">uncultured Caudovirales phage</name>
    <dbReference type="NCBI Taxonomy" id="2100421"/>
    <lineage>
        <taxon>Viruses</taxon>
        <taxon>Duplodnaviria</taxon>
        <taxon>Heunggongvirae</taxon>
        <taxon>Uroviricota</taxon>
        <taxon>Caudoviricetes</taxon>
        <taxon>Peduoviridae</taxon>
        <taxon>Maltschvirus</taxon>
        <taxon>Maltschvirus maltsch</taxon>
    </lineage>
</organism>
<reference evidence="2" key="1">
    <citation type="submission" date="2020-04" db="EMBL/GenBank/DDBJ databases">
        <authorList>
            <person name="Chiriac C."/>
            <person name="Salcher M."/>
            <person name="Ghai R."/>
            <person name="Kavagutti S V."/>
        </authorList>
    </citation>
    <scope>NUCLEOTIDE SEQUENCE</scope>
</reference>
<protein>
    <submittedName>
        <fullName evidence="2">Uncharacterized protein</fullName>
    </submittedName>
</protein>
<dbReference type="EMBL" id="LR796682">
    <property type="protein sequence ID" value="CAB4158481.1"/>
    <property type="molecule type" value="Genomic_DNA"/>
</dbReference>
<feature type="region of interest" description="Disordered" evidence="1">
    <location>
        <begin position="1"/>
        <end position="32"/>
    </location>
</feature>